<reference evidence="1 2" key="1">
    <citation type="submission" date="2015-11" db="EMBL/GenBank/DDBJ databases">
        <title>Genome sequences of Lysobacter enzymogenes strain C3 and Lysobacter antibioticus ATCC 29479.</title>
        <authorList>
            <person name="Kobayashi D.Y."/>
        </authorList>
    </citation>
    <scope>NUCLEOTIDE SEQUENCE [LARGE SCALE GENOMIC DNA]</scope>
    <source>
        <strain evidence="1 2">C3</strain>
    </source>
</reference>
<dbReference type="PATRIC" id="fig|69.6.peg.391"/>
<gene>
    <name evidence="1" type="ORF">GLE_0394</name>
</gene>
<evidence type="ECO:0000313" key="1">
    <source>
        <dbReference type="EMBL" id="ALN55752.1"/>
    </source>
</evidence>
<name>A0A0S2DBP4_LYSEN</name>
<protein>
    <submittedName>
        <fullName evidence="1">Uncharacterized protein</fullName>
    </submittedName>
</protein>
<accession>A0A0S2DBP4</accession>
<dbReference type="EMBL" id="CP013140">
    <property type="protein sequence ID" value="ALN55752.1"/>
    <property type="molecule type" value="Genomic_DNA"/>
</dbReference>
<sequence length="96" mass="10333">MNKALLIAGFFCAFFATNASASSNDAWAEFRKDVDKACRILLGPQPKNAQVTVKVDPFGTESYGAALVTVSAGKQKSQRICIYDKKTNKAELTSAP</sequence>
<organism evidence="1 2">
    <name type="scientific">Lysobacter enzymogenes</name>
    <dbReference type="NCBI Taxonomy" id="69"/>
    <lineage>
        <taxon>Bacteria</taxon>
        <taxon>Pseudomonadati</taxon>
        <taxon>Pseudomonadota</taxon>
        <taxon>Gammaproteobacteria</taxon>
        <taxon>Lysobacterales</taxon>
        <taxon>Lysobacteraceae</taxon>
        <taxon>Lysobacter</taxon>
    </lineage>
</organism>
<dbReference type="Proteomes" id="UP000061569">
    <property type="component" value="Chromosome"/>
</dbReference>
<evidence type="ECO:0000313" key="2">
    <source>
        <dbReference type="Proteomes" id="UP000061569"/>
    </source>
</evidence>
<proteinExistence type="predicted"/>
<dbReference type="KEGG" id="lez:GLE_0394"/>
<dbReference type="AlphaFoldDB" id="A0A0S2DBP4"/>